<reference evidence="1 2" key="1">
    <citation type="submission" date="2020-04" db="EMBL/GenBank/DDBJ databases">
        <title>Molecular characterization of pseudomonads from Agaricus bisporus reveal novel blotch 2 pathogens in Western Europe.</title>
        <authorList>
            <person name="Taparia T."/>
            <person name="Krijger M."/>
            <person name="Haynes E."/>
            <person name="Elpinstone J.G."/>
            <person name="Noble R."/>
            <person name="Van Der Wolf J."/>
        </authorList>
    </citation>
    <scope>NUCLEOTIDE SEQUENCE [LARGE SCALE GENOMIC DNA]</scope>
    <source>
        <strain evidence="1 2">IPO3781</strain>
    </source>
</reference>
<dbReference type="EMBL" id="JACARF010000023">
    <property type="protein sequence ID" value="NWE77812.1"/>
    <property type="molecule type" value="Genomic_DNA"/>
</dbReference>
<organism evidence="1 2">
    <name type="scientific">Pseudomonas yamanorum</name>
    <dbReference type="NCBI Taxonomy" id="515393"/>
    <lineage>
        <taxon>Bacteria</taxon>
        <taxon>Pseudomonadati</taxon>
        <taxon>Pseudomonadota</taxon>
        <taxon>Gammaproteobacteria</taxon>
        <taxon>Pseudomonadales</taxon>
        <taxon>Pseudomonadaceae</taxon>
        <taxon>Pseudomonas</taxon>
    </lineage>
</organism>
<accession>A0A7Y8FEC4</accession>
<dbReference type="AlphaFoldDB" id="A0A7Y8FEC4"/>
<dbReference type="RefSeq" id="WP_177115199.1">
    <property type="nucleotide sequence ID" value="NZ_JACARF010000023.1"/>
</dbReference>
<evidence type="ECO:0008006" key="3">
    <source>
        <dbReference type="Google" id="ProtNLM"/>
    </source>
</evidence>
<name>A0A7Y8FEC4_9PSED</name>
<dbReference type="SUPFAM" id="SSF48452">
    <property type="entry name" value="TPR-like"/>
    <property type="match status" value="1"/>
</dbReference>
<gene>
    <name evidence="1" type="ORF">HX828_19795</name>
</gene>
<comment type="caution">
    <text evidence="1">The sequence shown here is derived from an EMBL/GenBank/DDBJ whole genome shotgun (WGS) entry which is preliminary data.</text>
</comment>
<dbReference type="Proteomes" id="UP000537188">
    <property type="component" value="Unassembled WGS sequence"/>
</dbReference>
<proteinExistence type="predicted"/>
<evidence type="ECO:0000313" key="1">
    <source>
        <dbReference type="EMBL" id="NWE77812.1"/>
    </source>
</evidence>
<dbReference type="InterPro" id="IPR011990">
    <property type="entry name" value="TPR-like_helical_dom_sf"/>
</dbReference>
<evidence type="ECO:0000313" key="2">
    <source>
        <dbReference type="Proteomes" id="UP000537188"/>
    </source>
</evidence>
<sequence>MNTSEWKTCQLDLSSLNFEGPKLRELWVDLHNGNHEPWPEEENLQEAWRHYHYGRFAEAVNMGLSLGKDGLVVACFAAVMQAQYLEQDVARRTELFKQVMNWCLDAVSDGNASTNIHYIYAVALGRYSQLISVMEALAQGYASVIKTQIEAALELDPEHAEALTTLAGWHASISEQAGELMAKMLYDASQDSAEMLYEQAISASPHSVIPYIEKAWGLETMFGEASTAAILQSLDHSLRLSPQDAVHYLDQQRARAQKARLSTKK</sequence>
<protein>
    <recommendedName>
        <fullName evidence="3">Tetratricopeptide repeat protein</fullName>
    </recommendedName>
</protein>